<evidence type="ECO:0000313" key="4">
    <source>
        <dbReference type="Proteomes" id="UP000215453"/>
    </source>
</evidence>
<dbReference type="EMBL" id="LT882679">
    <property type="protein sequence ID" value="SMY23929.1"/>
    <property type="molecule type" value="Genomic_DNA"/>
</dbReference>
<sequence>MARMTAPACGQHAVLVRFQRSVNLRKHRARLESHMLYLEQEYAQLQALYEENEADILDSDTISTVDYSDALPADHDNQDAGLTSEDDDDQGSEAGLLANDTDSEEYYSTSPPADHGDHAAGYSSSEEGGEENEDDILAIDTDAEVYRPSPPPTYHADHEADLTSSEDDDQESEAQYDVDEFLFPGVEEDSLTWRSEEEEIEEETRALSEESSTIPDDESTGSGPTSPQSSESEDEPLVSRKRSAEEMEGEDGDELGCGGLWVWVPGRGLKWARFDYP</sequence>
<dbReference type="AlphaFoldDB" id="A0A1Y6LJY9"/>
<feature type="coiled-coil region" evidence="1">
    <location>
        <begin position="28"/>
        <end position="55"/>
    </location>
</feature>
<keyword evidence="1" id="KW-0175">Coiled coil</keyword>
<dbReference type="Proteomes" id="UP000215453">
    <property type="component" value="Chromosome 4"/>
</dbReference>
<gene>
    <name evidence="3" type="ORF">ZT1A5_G5370</name>
</gene>
<feature type="compositionally biased region" description="Low complexity" evidence="2">
    <location>
        <begin position="220"/>
        <end position="230"/>
    </location>
</feature>
<feature type="compositionally biased region" description="Acidic residues" evidence="2">
    <location>
        <begin position="164"/>
        <end position="202"/>
    </location>
</feature>
<protein>
    <submittedName>
        <fullName evidence="3">Uncharacterized protein</fullName>
    </submittedName>
</protein>
<accession>A0A1Y6LJY9</accession>
<feature type="compositionally biased region" description="Acidic residues" evidence="2">
    <location>
        <begin position="127"/>
        <end position="143"/>
    </location>
</feature>
<proteinExistence type="predicted"/>
<evidence type="ECO:0000313" key="3">
    <source>
        <dbReference type="EMBL" id="SMY23929.1"/>
    </source>
</evidence>
<reference evidence="3 4" key="1">
    <citation type="submission" date="2016-10" db="EMBL/GenBank/DDBJ databases">
        <authorList>
            <person name="Varghese N."/>
        </authorList>
    </citation>
    <scope>NUCLEOTIDE SEQUENCE [LARGE SCALE GENOMIC DNA]</scope>
</reference>
<evidence type="ECO:0000256" key="2">
    <source>
        <dbReference type="SAM" id="MobiDB-lite"/>
    </source>
</evidence>
<evidence type="ECO:0000256" key="1">
    <source>
        <dbReference type="SAM" id="Coils"/>
    </source>
</evidence>
<organism evidence="3 4">
    <name type="scientific">Zymoseptoria tritici ST99CH_1A5</name>
    <dbReference type="NCBI Taxonomy" id="1276529"/>
    <lineage>
        <taxon>Eukaryota</taxon>
        <taxon>Fungi</taxon>
        <taxon>Dikarya</taxon>
        <taxon>Ascomycota</taxon>
        <taxon>Pezizomycotina</taxon>
        <taxon>Dothideomycetes</taxon>
        <taxon>Dothideomycetidae</taxon>
        <taxon>Mycosphaerellales</taxon>
        <taxon>Mycosphaerellaceae</taxon>
        <taxon>Zymoseptoria</taxon>
    </lineage>
</organism>
<name>A0A1Y6LJY9_ZYMTR</name>
<feature type="region of interest" description="Disordered" evidence="2">
    <location>
        <begin position="67"/>
        <end position="259"/>
    </location>
</feature>